<protein>
    <submittedName>
        <fullName evidence="2">Purine nucleoside phosphorylase DeoD-type</fullName>
    </submittedName>
</protein>
<evidence type="ECO:0000313" key="3">
    <source>
        <dbReference type="Proteomes" id="UP000076154"/>
    </source>
</evidence>
<keyword evidence="3" id="KW-1185">Reference proteome</keyword>
<dbReference type="OrthoDB" id="416752at2759"/>
<dbReference type="GO" id="GO:0004850">
    <property type="term" value="F:uridine phosphorylase activity"/>
    <property type="evidence" value="ECO:0007669"/>
    <property type="project" value="TreeGrafter"/>
</dbReference>
<dbReference type="AlphaFoldDB" id="A0A369K8X8"/>
<dbReference type="PANTHER" id="PTHR43691:SF14">
    <property type="entry name" value="URIDINE PHOSPHORYLASE"/>
    <property type="match status" value="1"/>
</dbReference>
<dbReference type="InterPro" id="IPR035994">
    <property type="entry name" value="Nucleoside_phosphorylase_sf"/>
</dbReference>
<dbReference type="InterPro" id="IPR000845">
    <property type="entry name" value="Nucleoside_phosphorylase_d"/>
</dbReference>
<evidence type="ECO:0000313" key="2">
    <source>
        <dbReference type="EMBL" id="RDB29910.1"/>
    </source>
</evidence>
<dbReference type="Gene3D" id="3.40.50.1580">
    <property type="entry name" value="Nucleoside phosphorylase domain"/>
    <property type="match status" value="1"/>
</dbReference>
<dbReference type="GO" id="GO:0006218">
    <property type="term" value="P:uridine catabolic process"/>
    <property type="evidence" value="ECO:0007669"/>
    <property type="project" value="TreeGrafter"/>
</dbReference>
<dbReference type="Pfam" id="PF01048">
    <property type="entry name" value="PNP_UDP_1"/>
    <property type="match status" value="1"/>
</dbReference>
<dbReference type="STRING" id="39966.A0A369K8X8"/>
<proteinExistence type="predicted"/>
<organism evidence="2 3">
    <name type="scientific">Hypsizygus marmoreus</name>
    <name type="common">White beech mushroom</name>
    <name type="synonym">Agaricus marmoreus</name>
    <dbReference type="NCBI Taxonomy" id="39966"/>
    <lineage>
        <taxon>Eukaryota</taxon>
        <taxon>Fungi</taxon>
        <taxon>Dikarya</taxon>
        <taxon>Basidiomycota</taxon>
        <taxon>Agaricomycotina</taxon>
        <taxon>Agaricomycetes</taxon>
        <taxon>Agaricomycetidae</taxon>
        <taxon>Agaricales</taxon>
        <taxon>Tricholomatineae</taxon>
        <taxon>Lyophyllaceae</taxon>
        <taxon>Hypsizygus</taxon>
    </lineage>
</organism>
<gene>
    <name evidence="2" type="primary">deoD</name>
    <name evidence="2" type="ORF">Hypma_013800</name>
</gene>
<name>A0A369K8X8_HYPMA</name>
<dbReference type="Proteomes" id="UP000076154">
    <property type="component" value="Unassembled WGS sequence"/>
</dbReference>
<accession>A0A369K8X8</accession>
<dbReference type="GO" id="GO:0005829">
    <property type="term" value="C:cytosol"/>
    <property type="evidence" value="ECO:0007669"/>
    <property type="project" value="TreeGrafter"/>
</dbReference>
<dbReference type="PANTHER" id="PTHR43691">
    <property type="entry name" value="URIDINE PHOSPHORYLASE"/>
    <property type="match status" value="1"/>
</dbReference>
<evidence type="ECO:0000259" key="1">
    <source>
        <dbReference type="Pfam" id="PF01048"/>
    </source>
</evidence>
<sequence length="345" mass="37403">MKETLTDANFPRTADLRVYHLGLRPGEVANRIITVGSPSRAQAIATFLDESPKPFVLSSERGFLTITGRYKTVPISIISIGMGSPNMDFFVREVRECLKGDMSVVRLGSCGALVDVPVGTVVIPKASVAVSRNVDFDFLHPADSKELPYRISKPAYADPALYLEVKKSLEALKPVGSHNTILSGTVNASADSFYSSQGRHTSFPDHNADLIEKLQASTPDLATLEMETFHLYHLAACWSGGRVTSKVAEPPLATGPVRPVISVPSSNSESIIPPPSLQLASPDTVIRAAAAQMVFASRTSQDFITPQHVSELERWTGLGVLNALKNFETPVDRLHPEKGSVWEIL</sequence>
<comment type="caution">
    <text evidence="2">The sequence shown here is derived from an EMBL/GenBank/DDBJ whole genome shotgun (WGS) entry which is preliminary data.</text>
</comment>
<dbReference type="InParanoid" id="A0A369K8X8"/>
<feature type="domain" description="Nucleoside phosphorylase" evidence="1">
    <location>
        <begin position="31"/>
        <end position="236"/>
    </location>
</feature>
<dbReference type="EMBL" id="LUEZ02000009">
    <property type="protein sequence ID" value="RDB29910.1"/>
    <property type="molecule type" value="Genomic_DNA"/>
</dbReference>
<reference evidence="2" key="1">
    <citation type="submission" date="2018-04" db="EMBL/GenBank/DDBJ databases">
        <title>Whole genome sequencing of Hypsizygus marmoreus.</title>
        <authorList>
            <person name="Choi I.-G."/>
            <person name="Min B."/>
            <person name="Kim J.-G."/>
            <person name="Kim S."/>
            <person name="Oh Y.-L."/>
            <person name="Kong W.-S."/>
            <person name="Park H."/>
            <person name="Jeong J."/>
            <person name="Song E.-S."/>
        </authorList>
    </citation>
    <scope>NUCLEOTIDE SEQUENCE [LARGE SCALE GENOMIC DNA]</scope>
    <source>
        <strain evidence="2">51987-8</strain>
    </source>
</reference>
<dbReference type="CDD" id="cd17769">
    <property type="entry name" value="NP_TgUP-like"/>
    <property type="match status" value="1"/>
</dbReference>
<dbReference type="SUPFAM" id="SSF53167">
    <property type="entry name" value="Purine and uridine phosphorylases"/>
    <property type="match status" value="1"/>
</dbReference>